<keyword evidence="3" id="KW-1185">Reference proteome</keyword>
<dbReference type="PANTHER" id="PTHR21459">
    <property type="entry name" value="PROTEIN CBG08968"/>
    <property type="match status" value="1"/>
</dbReference>
<accession>A0ABD6F3N9</accession>
<feature type="chain" id="PRO_5044799039" evidence="1">
    <location>
        <begin position="17"/>
        <end position="288"/>
    </location>
</feature>
<keyword evidence="1" id="KW-0732">Signal</keyword>
<name>A0ABD6F3N9_9BILA</name>
<gene>
    <name evidence="2" type="ORF">AB6A40_011598</name>
</gene>
<dbReference type="Proteomes" id="UP001608902">
    <property type="component" value="Unassembled WGS sequence"/>
</dbReference>
<comment type="caution">
    <text evidence="2">The sequence shown here is derived from an EMBL/GenBank/DDBJ whole genome shotgun (WGS) entry which is preliminary data.</text>
</comment>
<evidence type="ECO:0000313" key="2">
    <source>
        <dbReference type="EMBL" id="MFH4984889.1"/>
    </source>
</evidence>
<protein>
    <submittedName>
        <fullName evidence="2">Uncharacterized protein</fullName>
    </submittedName>
</protein>
<reference evidence="2 3" key="1">
    <citation type="submission" date="2024-08" db="EMBL/GenBank/DDBJ databases">
        <title>Gnathostoma spinigerum genome.</title>
        <authorList>
            <person name="Gonzalez-Bertolin B."/>
            <person name="Monzon S."/>
            <person name="Zaballos A."/>
            <person name="Jimenez P."/>
            <person name="Dekumyoy P."/>
            <person name="Varona S."/>
            <person name="Cuesta I."/>
            <person name="Sumanam S."/>
            <person name="Adisakwattana P."/>
            <person name="Gasser R.B."/>
            <person name="Hernandez-Gonzalez A."/>
            <person name="Young N.D."/>
            <person name="Perteguer M.J."/>
        </authorList>
    </citation>
    <scope>NUCLEOTIDE SEQUENCE [LARGE SCALE GENOMIC DNA]</scope>
    <source>
        <strain evidence="2">AL3</strain>
        <tissue evidence="2">Liver</tissue>
    </source>
</reference>
<proteinExistence type="predicted"/>
<feature type="signal peptide" evidence="1">
    <location>
        <begin position="1"/>
        <end position="16"/>
    </location>
</feature>
<evidence type="ECO:0000313" key="3">
    <source>
        <dbReference type="Proteomes" id="UP001608902"/>
    </source>
</evidence>
<sequence length="288" mass="34393">MFSQSFLLFIFSHCFSDFVSRFLRSMGIHFQREFPPPNILPLHMRNTSDAVWRTVAALAFARPRNDRVCSDCTAIFGLLWRKNGITFVTTQKVRMIFQHVDHPVCMRYEFRYPFVLTRLFIVYVRPLLEYASQVWSPSDPYFDKRYVNLIENVQRRFTKRVFRRCISTEARTYTERLKTLSLQTLEFRRFFFDLVMVCCIVQNEIHLSFDEFFKISPNIGRARFSNRYKLFVKRYRSNAFIYFFSNRVVHAWNSLPQPIVNASSIKSFKNLLLKVIPVSLGFRSLIDP</sequence>
<dbReference type="EMBL" id="JBGFUD010022913">
    <property type="protein sequence ID" value="MFH4984889.1"/>
    <property type="molecule type" value="Genomic_DNA"/>
</dbReference>
<evidence type="ECO:0000256" key="1">
    <source>
        <dbReference type="SAM" id="SignalP"/>
    </source>
</evidence>
<dbReference type="PANTHER" id="PTHR21459:SF2">
    <property type="entry name" value="PROTEIN CBG08968"/>
    <property type="match status" value="1"/>
</dbReference>
<dbReference type="AlphaFoldDB" id="A0ABD6F3N9"/>
<organism evidence="2 3">
    <name type="scientific">Gnathostoma spinigerum</name>
    <dbReference type="NCBI Taxonomy" id="75299"/>
    <lineage>
        <taxon>Eukaryota</taxon>
        <taxon>Metazoa</taxon>
        <taxon>Ecdysozoa</taxon>
        <taxon>Nematoda</taxon>
        <taxon>Chromadorea</taxon>
        <taxon>Rhabditida</taxon>
        <taxon>Spirurina</taxon>
        <taxon>Gnathostomatomorpha</taxon>
        <taxon>Gnathostomatoidea</taxon>
        <taxon>Gnathostomatidae</taxon>
        <taxon>Gnathostoma</taxon>
    </lineage>
</organism>